<evidence type="ECO:0000256" key="1">
    <source>
        <dbReference type="ARBA" id="ARBA00004141"/>
    </source>
</evidence>
<name>A0ABD3MGA8_9STRA</name>
<comment type="subcellular location">
    <subcellularLocation>
        <location evidence="1">Membrane</location>
        <topology evidence="1">Multi-pass membrane protein</topology>
    </subcellularLocation>
</comment>
<evidence type="ECO:0000256" key="7">
    <source>
        <dbReference type="SAM" id="MobiDB-lite"/>
    </source>
</evidence>
<dbReference type="PANTHER" id="PTHR10926:SF0">
    <property type="entry name" value="CDC50, ISOFORM A"/>
    <property type="match status" value="1"/>
</dbReference>
<organism evidence="9 10">
    <name type="scientific">Discostella pseudostelligera</name>
    <dbReference type="NCBI Taxonomy" id="259834"/>
    <lineage>
        <taxon>Eukaryota</taxon>
        <taxon>Sar</taxon>
        <taxon>Stramenopiles</taxon>
        <taxon>Ochrophyta</taxon>
        <taxon>Bacillariophyta</taxon>
        <taxon>Coscinodiscophyceae</taxon>
        <taxon>Thalassiosirophycidae</taxon>
        <taxon>Stephanodiscales</taxon>
        <taxon>Stephanodiscaceae</taxon>
        <taxon>Discostella</taxon>
    </lineage>
</organism>
<keyword evidence="5 6" id="KW-0472">Membrane</keyword>
<protein>
    <submittedName>
        <fullName evidence="9">Uncharacterized protein</fullName>
    </submittedName>
</protein>
<evidence type="ECO:0000256" key="8">
    <source>
        <dbReference type="SAM" id="Phobius"/>
    </source>
</evidence>
<gene>
    <name evidence="9" type="ORF">ACHAWU_000869</name>
</gene>
<dbReference type="GO" id="GO:0016020">
    <property type="term" value="C:membrane"/>
    <property type="evidence" value="ECO:0007669"/>
    <property type="project" value="UniProtKB-SubCell"/>
</dbReference>
<feature type="compositionally biased region" description="Basic and acidic residues" evidence="7">
    <location>
        <begin position="41"/>
        <end position="53"/>
    </location>
</feature>
<evidence type="ECO:0000256" key="3">
    <source>
        <dbReference type="ARBA" id="ARBA00022692"/>
    </source>
</evidence>
<evidence type="ECO:0000313" key="10">
    <source>
        <dbReference type="Proteomes" id="UP001530293"/>
    </source>
</evidence>
<sequence>MSTITEGSGNGSATRTSPNESANANGVQRNNSNAGNSTSTKNDEPPSRSRRPPDVALLQQRMKSWQPLLDPKWVIASYFVIGIIFIPVGIVFRNQSNNLIELKAIYESYFPDGPSADISGCEIGNNPNKMYLNNSETCQIKLQVPLDKGDMQPPILVHYELNNFFQNYRKYMNSRDQYQLFGSLDQDSVSAEYCQPLNNIGGVKINPCGLIANTLFNDVITLESIVGPDGNVIPNAPLVETGIAWASDLEWKFRQPDGFVSEECSSCDVAVCDCTEVNDKGEKLWSCKEPYENEDGICFRYYYPNDDTTQYLYETYPMVVSPLDGVLNEHFVVWMRTAALPHFRKLYGYIEQSIPAGSVLTFNVMANFEVQRSESAKALVVSNTYIFGGKNHWLGTLFIAVGSVAAILGLLFLAKDVFAPRKLGDRIYLKYKKE</sequence>
<dbReference type="PANTHER" id="PTHR10926">
    <property type="entry name" value="CELL CYCLE CONTROL PROTEIN 50"/>
    <property type="match status" value="1"/>
</dbReference>
<keyword evidence="4 8" id="KW-1133">Transmembrane helix</keyword>
<dbReference type="PIRSF" id="PIRSF015840">
    <property type="entry name" value="DUF284_TM_euk"/>
    <property type="match status" value="1"/>
</dbReference>
<comment type="similarity">
    <text evidence="2 6">Belongs to the CDC50/LEM3 family.</text>
</comment>
<evidence type="ECO:0000256" key="6">
    <source>
        <dbReference type="PIRNR" id="PIRNR015840"/>
    </source>
</evidence>
<evidence type="ECO:0000313" key="9">
    <source>
        <dbReference type="EMBL" id="KAL3759570.1"/>
    </source>
</evidence>
<evidence type="ECO:0000256" key="5">
    <source>
        <dbReference type="ARBA" id="ARBA00023136"/>
    </source>
</evidence>
<evidence type="ECO:0000256" key="4">
    <source>
        <dbReference type="ARBA" id="ARBA00022989"/>
    </source>
</evidence>
<reference evidence="9 10" key="1">
    <citation type="submission" date="2024-10" db="EMBL/GenBank/DDBJ databases">
        <title>Updated reference genomes for cyclostephanoid diatoms.</title>
        <authorList>
            <person name="Roberts W.R."/>
            <person name="Alverson A.J."/>
        </authorList>
    </citation>
    <scope>NUCLEOTIDE SEQUENCE [LARGE SCALE GENOMIC DNA]</scope>
    <source>
        <strain evidence="9 10">AJA232-27</strain>
    </source>
</reference>
<accession>A0ABD3MGA8</accession>
<feature type="compositionally biased region" description="Polar residues" evidence="7">
    <location>
        <begin position="1"/>
        <end position="40"/>
    </location>
</feature>
<dbReference type="AlphaFoldDB" id="A0ABD3MGA8"/>
<comment type="caution">
    <text evidence="9">The sequence shown here is derived from an EMBL/GenBank/DDBJ whole genome shotgun (WGS) entry which is preliminary data.</text>
</comment>
<dbReference type="Pfam" id="PF03381">
    <property type="entry name" value="CDC50"/>
    <property type="match status" value="1"/>
</dbReference>
<evidence type="ECO:0000256" key="2">
    <source>
        <dbReference type="ARBA" id="ARBA00009457"/>
    </source>
</evidence>
<dbReference type="Proteomes" id="UP001530293">
    <property type="component" value="Unassembled WGS sequence"/>
</dbReference>
<feature type="transmembrane region" description="Helical" evidence="8">
    <location>
        <begin position="73"/>
        <end position="92"/>
    </location>
</feature>
<proteinExistence type="inferred from homology"/>
<dbReference type="InterPro" id="IPR005045">
    <property type="entry name" value="CDC50/LEM3_fam"/>
</dbReference>
<keyword evidence="3 8" id="KW-0812">Transmembrane</keyword>
<dbReference type="EMBL" id="JALLBG020000200">
    <property type="protein sequence ID" value="KAL3759570.1"/>
    <property type="molecule type" value="Genomic_DNA"/>
</dbReference>
<feature type="transmembrane region" description="Helical" evidence="8">
    <location>
        <begin position="393"/>
        <end position="414"/>
    </location>
</feature>
<feature type="region of interest" description="Disordered" evidence="7">
    <location>
        <begin position="1"/>
        <end position="53"/>
    </location>
</feature>
<keyword evidence="10" id="KW-1185">Reference proteome</keyword>